<organism evidence="1">
    <name type="scientific">marine metagenome</name>
    <dbReference type="NCBI Taxonomy" id="408172"/>
    <lineage>
        <taxon>unclassified sequences</taxon>
        <taxon>metagenomes</taxon>
        <taxon>ecological metagenomes</taxon>
    </lineage>
</organism>
<evidence type="ECO:0008006" key="2">
    <source>
        <dbReference type="Google" id="ProtNLM"/>
    </source>
</evidence>
<gene>
    <name evidence="1" type="ORF">METZ01_LOCUS492809</name>
</gene>
<dbReference type="EMBL" id="UINC01214637">
    <property type="protein sequence ID" value="SVE39955.1"/>
    <property type="molecule type" value="Genomic_DNA"/>
</dbReference>
<sequence length="206" mass="22800">MTVTTTPYGSWKSPITTDLIVADSVSLGQIELDGDDIYWVEMRPQEGARNIVVRRTPDGTTTDITPAPFNVRTRVHEYGGACFVVSDGVVVFSNFADQRVYRQDAGGEPRPLTPEVDLRYGDGVIDRRRNLMFCVREDHTVEGREAVNTIVNLDIENGGEGTVLASGNDFYSSPALTVDGAKLAWLAWNHPHMPWDGTELWTADVN</sequence>
<proteinExistence type="predicted"/>
<accession>A0A383D6R4</accession>
<dbReference type="InterPro" id="IPR050585">
    <property type="entry name" value="Xaa-Pro_dipeptidyl-ppase/CocE"/>
</dbReference>
<protein>
    <recommendedName>
        <fullName evidence="2">S9 family peptidase</fullName>
    </recommendedName>
</protein>
<evidence type="ECO:0000313" key="1">
    <source>
        <dbReference type="EMBL" id="SVE39955.1"/>
    </source>
</evidence>
<reference evidence="1" key="1">
    <citation type="submission" date="2018-05" db="EMBL/GenBank/DDBJ databases">
        <authorList>
            <person name="Lanie J.A."/>
            <person name="Ng W.-L."/>
            <person name="Kazmierczak K.M."/>
            <person name="Andrzejewski T.M."/>
            <person name="Davidsen T.M."/>
            <person name="Wayne K.J."/>
            <person name="Tettelin H."/>
            <person name="Glass J.I."/>
            <person name="Rusch D."/>
            <person name="Podicherti R."/>
            <person name="Tsui H.-C.T."/>
            <person name="Winkler M.E."/>
        </authorList>
    </citation>
    <scope>NUCLEOTIDE SEQUENCE</scope>
</reference>
<name>A0A383D6R4_9ZZZZ</name>
<feature type="non-terminal residue" evidence="1">
    <location>
        <position position="206"/>
    </location>
</feature>
<dbReference type="SUPFAM" id="SSF101898">
    <property type="entry name" value="NHL repeat"/>
    <property type="match status" value="1"/>
</dbReference>
<dbReference type="PANTHER" id="PTHR43056">
    <property type="entry name" value="PEPTIDASE S9 PROLYL OLIGOPEPTIDASE"/>
    <property type="match status" value="1"/>
</dbReference>
<dbReference type="AlphaFoldDB" id="A0A383D6R4"/>
<dbReference type="PANTHER" id="PTHR43056:SF5">
    <property type="entry name" value="PEPTIDASE S9 PROLYL OLIGOPEPTIDASE CATALYTIC DOMAIN-CONTAINING PROTEIN"/>
    <property type="match status" value="1"/>
</dbReference>